<feature type="compositionally biased region" description="Low complexity" evidence="1">
    <location>
        <begin position="161"/>
        <end position="191"/>
    </location>
</feature>
<organism evidence="2">
    <name type="scientific">Cyprideis torosa</name>
    <dbReference type="NCBI Taxonomy" id="163714"/>
    <lineage>
        <taxon>Eukaryota</taxon>
        <taxon>Metazoa</taxon>
        <taxon>Ecdysozoa</taxon>
        <taxon>Arthropoda</taxon>
        <taxon>Crustacea</taxon>
        <taxon>Oligostraca</taxon>
        <taxon>Ostracoda</taxon>
        <taxon>Podocopa</taxon>
        <taxon>Podocopida</taxon>
        <taxon>Cytherocopina</taxon>
        <taxon>Cytheroidea</taxon>
        <taxon>Cytherideidae</taxon>
        <taxon>Cyprideis</taxon>
    </lineage>
</organism>
<feature type="compositionally biased region" description="Acidic residues" evidence="1">
    <location>
        <begin position="347"/>
        <end position="360"/>
    </location>
</feature>
<protein>
    <submittedName>
        <fullName evidence="2">Uncharacterized protein</fullName>
    </submittedName>
</protein>
<feature type="compositionally biased region" description="Gly residues" evidence="1">
    <location>
        <begin position="88"/>
        <end position="99"/>
    </location>
</feature>
<feature type="region of interest" description="Disordered" evidence="1">
    <location>
        <begin position="321"/>
        <end position="424"/>
    </location>
</feature>
<feature type="compositionally biased region" description="Low complexity" evidence="1">
    <location>
        <begin position="683"/>
        <end position="693"/>
    </location>
</feature>
<feature type="compositionally biased region" description="Polar residues" evidence="1">
    <location>
        <begin position="593"/>
        <end position="606"/>
    </location>
</feature>
<dbReference type="Gene3D" id="1.20.120.330">
    <property type="entry name" value="Nucleotidyltransferases domain 2"/>
    <property type="match status" value="1"/>
</dbReference>
<gene>
    <name evidence="2" type="ORF">CTOB1V02_LOCUS2084</name>
</gene>
<feature type="region of interest" description="Disordered" evidence="1">
    <location>
        <begin position="35"/>
        <end position="100"/>
    </location>
</feature>
<feature type="compositionally biased region" description="Pro residues" evidence="1">
    <location>
        <begin position="529"/>
        <end position="542"/>
    </location>
</feature>
<evidence type="ECO:0000256" key="1">
    <source>
        <dbReference type="SAM" id="MobiDB-lite"/>
    </source>
</evidence>
<feature type="compositionally biased region" description="Polar residues" evidence="1">
    <location>
        <begin position="192"/>
        <end position="226"/>
    </location>
</feature>
<dbReference type="OrthoDB" id="98077at2759"/>
<dbReference type="Pfam" id="PF08919">
    <property type="entry name" value="F_actin_bind"/>
    <property type="match status" value="1"/>
</dbReference>
<feature type="region of interest" description="Disordered" evidence="1">
    <location>
        <begin position="877"/>
        <end position="898"/>
    </location>
</feature>
<feature type="compositionally biased region" description="Polar residues" evidence="1">
    <location>
        <begin position="997"/>
        <end position="1014"/>
    </location>
</feature>
<feature type="region of interest" description="Disordered" evidence="1">
    <location>
        <begin position="460"/>
        <end position="847"/>
    </location>
</feature>
<feature type="compositionally biased region" description="Low complexity" evidence="1">
    <location>
        <begin position="1042"/>
        <end position="1053"/>
    </location>
</feature>
<accession>A0A7R8W813</accession>
<feature type="compositionally biased region" description="Basic and acidic residues" evidence="1">
    <location>
        <begin position="404"/>
        <end position="421"/>
    </location>
</feature>
<feature type="compositionally biased region" description="Low complexity" evidence="1">
    <location>
        <begin position="813"/>
        <end position="833"/>
    </location>
</feature>
<feature type="compositionally biased region" description="Basic and acidic residues" evidence="1">
    <location>
        <begin position="941"/>
        <end position="955"/>
    </location>
</feature>
<dbReference type="GO" id="GO:0004715">
    <property type="term" value="F:non-membrane spanning protein tyrosine kinase activity"/>
    <property type="evidence" value="ECO:0007669"/>
    <property type="project" value="InterPro"/>
</dbReference>
<dbReference type="AlphaFoldDB" id="A0A7R8W813"/>
<feature type="compositionally biased region" description="Low complexity" evidence="1">
    <location>
        <begin position="517"/>
        <end position="528"/>
    </location>
</feature>
<evidence type="ECO:0000313" key="2">
    <source>
        <dbReference type="EMBL" id="CAD7224114.1"/>
    </source>
</evidence>
<name>A0A7R8W813_9CRUS</name>
<feature type="region of interest" description="Disordered" evidence="1">
    <location>
        <begin position="149"/>
        <end position="306"/>
    </location>
</feature>
<dbReference type="EMBL" id="OB660310">
    <property type="protein sequence ID" value="CAD7224114.1"/>
    <property type="molecule type" value="Genomic_DNA"/>
</dbReference>
<feature type="region of interest" description="Disordered" evidence="1">
    <location>
        <begin position="911"/>
        <end position="1066"/>
    </location>
</feature>
<feature type="compositionally biased region" description="Pro residues" evidence="1">
    <location>
        <begin position="77"/>
        <end position="86"/>
    </location>
</feature>
<feature type="compositionally biased region" description="Polar residues" evidence="1">
    <location>
        <begin position="568"/>
        <end position="578"/>
    </location>
</feature>
<feature type="compositionally biased region" description="Low complexity" evidence="1">
    <location>
        <begin position="956"/>
        <end position="967"/>
    </location>
</feature>
<feature type="compositionally biased region" description="Polar residues" evidence="1">
    <location>
        <begin position="791"/>
        <end position="808"/>
    </location>
</feature>
<dbReference type="GO" id="GO:0005524">
    <property type="term" value="F:ATP binding"/>
    <property type="evidence" value="ECO:0007669"/>
    <property type="project" value="InterPro"/>
</dbReference>
<reference evidence="2" key="1">
    <citation type="submission" date="2020-11" db="EMBL/GenBank/DDBJ databases">
        <authorList>
            <person name="Tran Van P."/>
        </authorList>
    </citation>
    <scope>NUCLEOTIDE SEQUENCE</scope>
</reference>
<feature type="compositionally biased region" description="Polar residues" evidence="1">
    <location>
        <begin position="631"/>
        <end position="652"/>
    </location>
</feature>
<sequence length="1168" mass="124047">MPPLVVLGTSPKVFSMGAQQIKERPVHHGFHPHAHLIQSKGTTKGRSKNREGTPSVFSDHNDVLIGSRSFADFHSTPPLPCPPPPGDSGDGGSISGGGVTRWASKEDLLNGSSSGVNASSGIDNEDPQLFVALYEFVPSGENQLPLEKEVEKELHHPPAPSTSARSSPSPSLSNLHSSTSFQSSSTSAANNPISKSTSATLREAMTAQSTSTANSSRGNHVFSSFKTGGRRSSNETDVSVAAVGDLAGRKSRSAGTGGQHVSRRATREGAMTDTESLSGAVPPVPEAQLRRRGKLAPLPPKRSSRLLTADLLAEAIGRQAEDLHSFRESSPFEDGEESGDQRRGTEEDLDATTADEDEPSDSVSRRRRRGGDDGSGRLPPAGSSSSPRAFPHQASAPAMGVSRGMERKALEQLRGSQEKKSTQVAALEVQNVRRAVNRYGTLPKTARIDAFLESLHGEQATTGVVTEEPCCRPASVSPEDLPLPPPPSSTKKKKDLPSPPRSHGDKQPPFVPRSKKPATTTPHTTPSFEFPPPPTDLPPPLEQGPFSLPQHITSTHPKPVPSPRLSKRTPQSASTSSIEKPPSSAPSFFGVQLRQSSEASHQSSDAKTACKSMDDLISSSPRKEQRPPLPGTTSGEGNNSPSLMSDFPSQVDLSHLRSSPKFPRPLPPRSSAHTHHQLPPRPSSISSSESLTSGGDGTGPRPNGRTSSSEGLEGAGSRRGSSGDSLEAEVVVSAAKKILGGRGKTALEKNLVSEIRERVQDNQQNGRRDSGTDNEEGEKRVVKPSDLKKTGATQTPTTEKQSASTTVSGIPRAVSATQSKASSSSSAKKVVTSDAGKPPPAPSEEKIDFSKIALRKVEVSPSKPKFLEEGFVQSVYAKPNIPPSCSKPKLTKGGGGGASVEARAAQLANMLDQPSDREYQKPIITKKGPGILASFRSSPNTHEEAKKLMQSEKKSSPPSTTKPPIISDGEACKTPTTDKRQSVGSISNLKRMWETSKPVSTISEAPQTPTSSQLPKAPSPSPPQNKPSIPAKPAVIPGKPTSQESSPLPQSSQPLPPSSAKGESELNPKRELILNLSETLAQSLTSPPATSAQHVLLCQRINLFHSKSSELASIGEISAQSKFRMKEHLEQLEKKAKEFRSAFGQPGYPDKIGKLHELIQEVVMLIKK</sequence>
<proteinExistence type="predicted"/>
<dbReference type="InterPro" id="IPR015015">
    <property type="entry name" value="F-actin-binding"/>
</dbReference>
<feature type="compositionally biased region" description="Basic and acidic residues" evidence="1">
    <location>
        <begin position="754"/>
        <end position="789"/>
    </location>
</feature>